<feature type="non-terminal residue" evidence="11">
    <location>
        <position position="164"/>
    </location>
</feature>
<evidence type="ECO:0000256" key="6">
    <source>
        <dbReference type="ARBA" id="ARBA00022741"/>
    </source>
</evidence>
<evidence type="ECO:0000256" key="8">
    <source>
        <dbReference type="ARBA" id="ARBA00022840"/>
    </source>
</evidence>
<comment type="caution">
    <text evidence="11">The sequence shown here is derived from an EMBL/GenBank/DDBJ whole genome shotgun (WGS) entry which is preliminary data.</text>
</comment>
<proteinExistence type="inferred from homology"/>
<evidence type="ECO:0000256" key="3">
    <source>
        <dbReference type="ARBA" id="ARBA00013061"/>
    </source>
</evidence>
<evidence type="ECO:0000256" key="4">
    <source>
        <dbReference type="ARBA" id="ARBA00016471"/>
    </source>
</evidence>
<dbReference type="InterPro" id="IPR015824">
    <property type="entry name" value="Phosphoglycerate_kinase_N"/>
</dbReference>
<dbReference type="PRINTS" id="PR00477">
    <property type="entry name" value="PHGLYCKINASE"/>
</dbReference>
<protein>
    <recommendedName>
        <fullName evidence="4 10">Phosphoglycerate kinase</fullName>
        <ecNumber evidence="3 10">2.7.2.3</ecNumber>
    </recommendedName>
</protein>
<evidence type="ECO:0000256" key="7">
    <source>
        <dbReference type="ARBA" id="ARBA00022777"/>
    </source>
</evidence>
<evidence type="ECO:0000256" key="1">
    <source>
        <dbReference type="ARBA" id="ARBA00000642"/>
    </source>
</evidence>
<accession>A0A3D8TYA1</accession>
<dbReference type="GO" id="GO:0004618">
    <property type="term" value="F:phosphoglycerate kinase activity"/>
    <property type="evidence" value="ECO:0007669"/>
    <property type="project" value="UniProtKB-EC"/>
</dbReference>
<dbReference type="Pfam" id="PF00162">
    <property type="entry name" value="PGK"/>
    <property type="match status" value="1"/>
</dbReference>
<name>A0A3D8TYA1_BIFLN</name>
<gene>
    <name evidence="11" type="primary">pgk</name>
    <name evidence="11" type="ORF">CE169_07790</name>
</gene>
<keyword evidence="9" id="KW-0324">Glycolysis</keyword>
<dbReference type="Gene3D" id="3.40.50.1260">
    <property type="entry name" value="Phosphoglycerate kinase, N-terminal domain"/>
    <property type="match status" value="1"/>
</dbReference>
<keyword evidence="8" id="KW-0067">ATP-binding</keyword>
<evidence type="ECO:0000313" key="12">
    <source>
        <dbReference type="Proteomes" id="UP000257074"/>
    </source>
</evidence>
<dbReference type="GO" id="GO:0005524">
    <property type="term" value="F:ATP binding"/>
    <property type="evidence" value="ECO:0007669"/>
    <property type="project" value="UniProtKB-KW"/>
</dbReference>
<dbReference type="PANTHER" id="PTHR11406:SF23">
    <property type="entry name" value="PHOSPHOGLYCERATE KINASE 1, CHLOROPLASTIC-RELATED"/>
    <property type="match status" value="1"/>
</dbReference>
<comment type="similarity">
    <text evidence="10">Belongs to the phosphoglycerate kinase family.</text>
</comment>
<sequence length="164" mass="17924">MTKHRIQSVDECGVLFRNACNMQSGKIGHFDVRFVKERIFMKTLKDLGDLKGKRVLVRADFNVPLDGTTITDDGRIKAALPTIKTLREEGAKVILMAHLGRPKGKVVPELSLAPVAARLGELLGANVPLAKDTYGEDAQAKVAAMNDGDVVLLENVRFNPEETS</sequence>
<evidence type="ECO:0000256" key="2">
    <source>
        <dbReference type="ARBA" id="ARBA00004838"/>
    </source>
</evidence>
<dbReference type="InterPro" id="IPR015911">
    <property type="entry name" value="Phosphoglycerate_kinase_CS"/>
</dbReference>
<evidence type="ECO:0000256" key="9">
    <source>
        <dbReference type="ARBA" id="ARBA00023152"/>
    </source>
</evidence>
<evidence type="ECO:0000256" key="5">
    <source>
        <dbReference type="ARBA" id="ARBA00022679"/>
    </source>
</evidence>
<dbReference type="UniPathway" id="UPA00109">
    <property type="reaction ID" value="UER00185"/>
</dbReference>
<dbReference type="InterPro" id="IPR036043">
    <property type="entry name" value="Phosphoglycerate_kinase_sf"/>
</dbReference>
<dbReference type="GO" id="GO:0006096">
    <property type="term" value="P:glycolytic process"/>
    <property type="evidence" value="ECO:0007669"/>
    <property type="project" value="UniProtKB-UniPathway"/>
</dbReference>
<evidence type="ECO:0000256" key="10">
    <source>
        <dbReference type="RuleBase" id="RU000532"/>
    </source>
</evidence>
<keyword evidence="7 10" id="KW-0418">Kinase</keyword>
<dbReference type="EC" id="2.7.2.3" evidence="3 10"/>
<dbReference type="EMBL" id="NJNR01000042">
    <property type="protein sequence ID" value="RDX07302.1"/>
    <property type="molecule type" value="Genomic_DNA"/>
</dbReference>
<dbReference type="Proteomes" id="UP000257074">
    <property type="component" value="Unassembled WGS sequence"/>
</dbReference>
<dbReference type="PANTHER" id="PTHR11406">
    <property type="entry name" value="PHOSPHOGLYCERATE KINASE"/>
    <property type="match status" value="1"/>
</dbReference>
<dbReference type="SUPFAM" id="SSF53748">
    <property type="entry name" value="Phosphoglycerate kinase"/>
    <property type="match status" value="1"/>
</dbReference>
<dbReference type="GO" id="GO:0005829">
    <property type="term" value="C:cytosol"/>
    <property type="evidence" value="ECO:0007669"/>
    <property type="project" value="TreeGrafter"/>
</dbReference>
<dbReference type="InterPro" id="IPR001576">
    <property type="entry name" value="Phosphoglycerate_kinase"/>
</dbReference>
<reference evidence="11 12" key="1">
    <citation type="journal article" date="2017" name="Anaerobe">
        <title>Quantification, isolation and characterization of Bifidobacterium from the vaginal microbiomes of reproductive aged women.</title>
        <authorList>
            <person name="Freitas A.C."/>
            <person name="Hill J.E."/>
        </authorList>
    </citation>
    <scope>NUCLEOTIDE SEQUENCE [LARGE SCALE GENOMIC DNA]</scope>
    <source>
        <strain evidence="11 12">N6D05</strain>
    </source>
</reference>
<dbReference type="PROSITE" id="PS00111">
    <property type="entry name" value="PGLYCERATE_KINASE"/>
    <property type="match status" value="1"/>
</dbReference>
<keyword evidence="6" id="KW-0547">Nucleotide-binding</keyword>
<dbReference type="AlphaFoldDB" id="A0A3D8TYA1"/>
<comment type="pathway">
    <text evidence="2">Carbohydrate degradation; glycolysis; pyruvate from D-glyceraldehyde 3-phosphate: step 2/5.</text>
</comment>
<keyword evidence="5 10" id="KW-0808">Transferase</keyword>
<dbReference type="GO" id="GO:0006094">
    <property type="term" value="P:gluconeogenesis"/>
    <property type="evidence" value="ECO:0007669"/>
    <property type="project" value="TreeGrafter"/>
</dbReference>
<dbReference type="FunFam" id="3.40.50.1260:FF:000005">
    <property type="entry name" value="Phosphoglycerate kinase"/>
    <property type="match status" value="1"/>
</dbReference>
<dbReference type="GO" id="GO:0043531">
    <property type="term" value="F:ADP binding"/>
    <property type="evidence" value="ECO:0007669"/>
    <property type="project" value="TreeGrafter"/>
</dbReference>
<organism evidence="11 12">
    <name type="scientific">Bifidobacterium longum</name>
    <dbReference type="NCBI Taxonomy" id="216816"/>
    <lineage>
        <taxon>Bacteria</taxon>
        <taxon>Bacillati</taxon>
        <taxon>Actinomycetota</taxon>
        <taxon>Actinomycetes</taxon>
        <taxon>Bifidobacteriales</taxon>
        <taxon>Bifidobacteriaceae</taxon>
        <taxon>Bifidobacterium</taxon>
    </lineage>
</organism>
<evidence type="ECO:0000313" key="11">
    <source>
        <dbReference type="EMBL" id="RDX07302.1"/>
    </source>
</evidence>
<comment type="catalytic activity">
    <reaction evidence="1 10">
        <text>(2R)-3-phosphoglycerate + ATP = (2R)-3-phospho-glyceroyl phosphate + ADP</text>
        <dbReference type="Rhea" id="RHEA:14801"/>
        <dbReference type="ChEBI" id="CHEBI:30616"/>
        <dbReference type="ChEBI" id="CHEBI:57604"/>
        <dbReference type="ChEBI" id="CHEBI:58272"/>
        <dbReference type="ChEBI" id="CHEBI:456216"/>
        <dbReference type="EC" id="2.7.2.3"/>
    </reaction>
</comment>